<organism evidence="5 6">
    <name type="scientific">Hymenoscyphus albidus</name>
    <dbReference type="NCBI Taxonomy" id="595503"/>
    <lineage>
        <taxon>Eukaryota</taxon>
        <taxon>Fungi</taxon>
        <taxon>Dikarya</taxon>
        <taxon>Ascomycota</taxon>
        <taxon>Pezizomycotina</taxon>
        <taxon>Leotiomycetes</taxon>
        <taxon>Helotiales</taxon>
        <taxon>Helotiaceae</taxon>
        <taxon>Hymenoscyphus</taxon>
    </lineage>
</organism>
<reference evidence="5" key="1">
    <citation type="submission" date="2021-07" db="EMBL/GenBank/DDBJ databases">
        <authorList>
            <person name="Durling M."/>
        </authorList>
    </citation>
    <scope>NUCLEOTIDE SEQUENCE</scope>
</reference>
<feature type="compositionally biased region" description="Basic and acidic residues" evidence="3">
    <location>
        <begin position="292"/>
        <end position="304"/>
    </location>
</feature>
<dbReference type="GO" id="GO:0003723">
    <property type="term" value="F:RNA binding"/>
    <property type="evidence" value="ECO:0007669"/>
    <property type="project" value="UniProtKB-UniRule"/>
</dbReference>
<feature type="domain" description="RRM" evidence="4">
    <location>
        <begin position="94"/>
        <end position="170"/>
    </location>
</feature>
<feature type="compositionally biased region" description="Basic and acidic residues" evidence="3">
    <location>
        <begin position="170"/>
        <end position="186"/>
    </location>
</feature>
<feature type="region of interest" description="Disordered" evidence="3">
    <location>
        <begin position="162"/>
        <end position="583"/>
    </location>
</feature>
<evidence type="ECO:0000313" key="6">
    <source>
        <dbReference type="Proteomes" id="UP000701801"/>
    </source>
</evidence>
<proteinExistence type="predicted"/>
<sequence length="583" mass="62716">MSLGAFLTDEKMGSWADEMEDMPVCKRRHSLPHLPPSFCAQHQTIKYLLLVDSRTTGYGQERRTYNSTTGAYGGATSGGYSVREELPLPDKPPFTVHLGNLSFDATVGDVTDFFTGCECTNVRIIEDKLEMKPKGFGYAEFATLEGLKSALTLNQTQFQGRNIRISVADPPKDRDGPTREFNDWSRKGPLPDLPGRGGNDRRDSGRGGFGSDYGGGERKERFPEGDGKVRDFGNWERKGPLSPMAQPDRGPLREGGRPGTNDGPRGEGFRDRKSSPAAWGEGRAQGSQEGSRPPRREFQERPVVERAPTAAEQDNQWRTKMRPDAPAAKSPAASRDGSEAPSSPAPAAAVPAGGRPRLNLAKRTVSEAPLASPSSVAGDSKASPFGAARPIDTAAKEREIEEKRLAALQEKKEAEEKAKAEAKEAAAKAKPEEAEKQESEAGKVEILQRGEKSAENENPNGKPADEKSGKPREIVRDTRPKALETGAWRRQSSGPPTPRDDTPRGPRGGRGGGRGRGEGRGGPRNYDEGRGPRRDTNGGVPASPAQTPASPGGEAPTEEDGWSTVSKPKKNSRGGNQASRVIA</sequence>
<dbReference type="SUPFAM" id="SSF54928">
    <property type="entry name" value="RNA-binding domain, RBD"/>
    <property type="match status" value="1"/>
</dbReference>
<dbReference type="EMBL" id="CAJVRM010000230">
    <property type="protein sequence ID" value="CAG8977714.1"/>
    <property type="molecule type" value="Genomic_DNA"/>
</dbReference>
<dbReference type="InterPro" id="IPR012677">
    <property type="entry name" value="Nucleotide-bd_a/b_plait_sf"/>
</dbReference>
<keyword evidence="6" id="KW-1185">Reference proteome</keyword>
<evidence type="ECO:0000256" key="1">
    <source>
        <dbReference type="ARBA" id="ARBA00022884"/>
    </source>
</evidence>
<comment type="caution">
    <text evidence="5">The sequence shown here is derived from an EMBL/GenBank/DDBJ whole genome shotgun (WGS) entry which is preliminary data.</text>
</comment>
<dbReference type="SMART" id="SM00360">
    <property type="entry name" value="RRM"/>
    <property type="match status" value="1"/>
</dbReference>
<dbReference type="InterPro" id="IPR000504">
    <property type="entry name" value="RRM_dom"/>
</dbReference>
<feature type="compositionally biased region" description="Low complexity" evidence="3">
    <location>
        <begin position="324"/>
        <end position="357"/>
    </location>
</feature>
<feature type="compositionally biased region" description="Polar residues" evidence="3">
    <location>
        <begin position="573"/>
        <end position="583"/>
    </location>
</feature>
<dbReference type="Gene3D" id="3.30.70.330">
    <property type="match status" value="1"/>
</dbReference>
<evidence type="ECO:0000259" key="4">
    <source>
        <dbReference type="PROSITE" id="PS50102"/>
    </source>
</evidence>
<name>A0A9N9Q780_9HELO</name>
<feature type="compositionally biased region" description="Basic and acidic residues" evidence="3">
    <location>
        <begin position="515"/>
        <end position="536"/>
    </location>
</feature>
<feature type="compositionally biased region" description="Basic and acidic residues" evidence="3">
    <location>
        <begin position="394"/>
        <end position="455"/>
    </location>
</feature>
<dbReference type="InterPro" id="IPR035979">
    <property type="entry name" value="RBD_domain_sf"/>
</dbReference>
<feature type="compositionally biased region" description="Basic and acidic residues" evidence="3">
    <location>
        <begin position="215"/>
        <end position="239"/>
    </location>
</feature>
<feature type="compositionally biased region" description="Basic and acidic residues" evidence="3">
    <location>
        <begin position="463"/>
        <end position="482"/>
    </location>
</feature>
<dbReference type="GO" id="GO:0005730">
    <property type="term" value="C:nucleolus"/>
    <property type="evidence" value="ECO:0007669"/>
    <property type="project" value="TreeGrafter"/>
</dbReference>
<evidence type="ECO:0000256" key="2">
    <source>
        <dbReference type="PROSITE-ProRule" id="PRU00176"/>
    </source>
</evidence>
<dbReference type="AlphaFoldDB" id="A0A9N9Q780"/>
<dbReference type="PANTHER" id="PTHR23236:SF11">
    <property type="entry name" value="EUKARYOTIC TRANSLATION INITIATION FACTOR 4H"/>
    <property type="match status" value="1"/>
</dbReference>
<accession>A0A9N9Q780</accession>
<protein>
    <recommendedName>
        <fullName evidence="4">RRM domain-containing protein</fullName>
    </recommendedName>
</protein>
<keyword evidence="1 2" id="KW-0694">RNA-binding</keyword>
<gene>
    <name evidence="5" type="ORF">HYALB_00008741</name>
</gene>
<evidence type="ECO:0000256" key="3">
    <source>
        <dbReference type="SAM" id="MobiDB-lite"/>
    </source>
</evidence>
<dbReference type="PANTHER" id="PTHR23236">
    <property type="entry name" value="EUKARYOTIC TRANSLATION INITIATION FACTOR 4B/4H"/>
    <property type="match status" value="1"/>
</dbReference>
<dbReference type="PROSITE" id="PS50102">
    <property type="entry name" value="RRM"/>
    <property type="match status" value="1"/>
</dbReference>
<feature type="compositionally biased region" description="Basic and acidic residues" evidence="3">
    <location>
        <begin position="264"/>
        <end position="274"/>
    </location>
</feature>
<dbReference type="OrthoDB" id="48651at2759"/>
<dbReference type="Pfam" id="PF00076">
    <property type="entry name" value="RRM_1"/>
    <property type="match status" value="1"/>
</dbReference>
<dbReference type="Proteomes" id="UP000701801">
    <property type="component" value="Unassembled WGS sequence"/>
</dbReference>
<evidence type="ECO:0000313" key="5">
    <source>
        <dbReference type="EMBL" id="CAG8977714.1"/>
    </source>
</evidence>